<dbReference type="STRING" id="4533.J3KYN5"/>
<feature type="transmembrane region" description="Helical" evidence="2">
    <location>
        <begin position="21"/>
        <end position="41"/>
    </location>
</feature>
<reference evidence="3" key="1">
    <citation type="journal article" date="2013" name="Nat. Commun.">
        <title>Whole-genome sequencing of Oryza brachyantha reveals mechanisms underlying Oryza genome evolution.</title>
        <authorList>
            <person name="Chen J."/>
            <person name="Huang Q."/>
            <person name="Gao D."/>
            <person name="Wang J."/>
            <person name="Lang Y."/>
            <person name="Liu T."/>
            <person name="Li B."/>
            <person name="Bai Z."/>
            <person name="Luis Goicoechea J."/>
            <person name="Liang C."/>
            <person name="Chen C."/>
            <person name="Zhang W."/>
            <person name="Sun S."/>
            <person name="Liao Y."/>
            <person name="Zhang X."/>
            <person name="Yang L."/>
            <person name="Song C."/>
            <person name="Wang M."/>
            <person name="Shi J."/>
            <person name="Liu G."/>
            <person name="Liu J."/>
            <person name="Zhou H."/>
            <person name="Zhou W."/>
            <person name="Yu Q."/>
            <person name="An N."/>
            <person name="Chen Y."/>
            <person name="Cai Q."/>
            <person name="Wang B."/>
            <person name="Liu B."/>
            <person name="Min J."/>
            <person name="Huang Y."/>
            <person name="Wu H."/>
            <person name="Li Z."/>
            <person name="Zhang Y."/>
            <person name="Yin Y."/>
            <person name="Song W."/>
            <person name="Jiang J."/>
            <person name="Jackson S.A."/>
            <person name="Wing R.A."/>
            <person name="Wang J."/>
            <person name="Chen M."/>
        </authorList>
    </citation>
    <scope>NUCLEOTIDE SEQUENCE [LARGE SCALE GENOMIC DNA]</scope>
    <source>
        <strain evidence="3">cv. IRGC 101232</strain>
    </source>
</reference>
<dbReference type="EnsemblPlants" id="OB01G20910.1">
    <property type="protein sequence ID" value="OB01G20910.1"/>
    <property type="gene ID" value="OB01G20910"/>
</dbReference>
<keyword evidence="4" id="KW-1185">Reference proteome</keyword>
<dbReference type="HOGENOM" id="CLU_2162292_0_0_1"/>
<reference evidence="3" key="2">
    <citation type="submission" date="2013-04" db="UniProtKB">
        <authorList>
            <consortium name="EnsemblPlants"/>
        </authorList>
    </citation>
    <scope>IDENTIFICATION</scope>
</reference>
<evidence type="ECO:0000313" key="3">
    <source>
        <dbReference type="EnsemblPlants" id="OB01G20910.1"/>
    </source>
</evidence>
<feature type="region of interest" description="Disordered" evidence="1">
    <location>
        <begin position="79"/>
        <end position="98"/>
    </location>
</feature>
<dbReference type="Proteomes" id="UP000006038">
    <property type="component" value="Chromosome 1"/>
</dbReference>
<sequence length="111" mass="12634">MLVRETTTHLERRHANWAHSRPVVALDIAWNIAVAAAVLVASMEESPVTPLRLWLVGYALQCLVHVGIVCSDSRWRHRHRHESPTGTDESVPRWPPPKKKSVRIFSSLMLL</sequence>
<protein>
    <submittedName>
        <fullName evidence="3">Uncharacterized protein</fullName>
    </submittedName>
</protein>
<keyword evidence="2" id="KW-1133">Transmembrane helix</keyword>
<evidence type="ECO:0000313" key="4">
    <source>
        <dbReference type="Proteomes" id="UP000006038"/>
    </source>
</evidence>
<dbReference type="AlphaFoldDB" id="J3KYN5"/>
<dbReference type="eggNOG" id="KOG0800">
    <property type="taxonomic scope" value="Eukaryota"/>
</dbReference>
<accession>J3KYN5</accession>
<keyword evidence="2" id="KW-0472">Membrane</keyword>
<evidence type="ECO:0000256" key="1">
    <source>
        <dbReference type="SAM" id="MobiDB-lite"/>
    </source>
</evidence>
<feature type="transmembrane region" description="Helical" evidence="2">
    <location>
        <begin position="53"/>
        <end position="71"/>
    </location>
</feature>
<keyword evidence="2" id="KW-0812">Transmembrane</keyword>
<organism evidence="3">
    <name type="scientific">Oryza brachyantha</name>
    <name type="common">malo sina</name>
    <dbReference type="NCBI Taxonomy" id="4533"/>
    <lineage>
        <taxon>Eukaryota</taxon>
        <taxon>Viridiplantae</taxon>
        <taxon>Streptophyta</taxon>
        <taxon>Embryophyta</taxon>
        <taxon>Tracheophyta</taxon>
        <taxon>Spermatophyta</taxon>
        <taxon>Magnoliopsida</taxon>
        <taxon>Liliopsida</taxon>
        <taxon>Poales</taxon>
        <taxon>Poaceae</taxon>
        <taxon>BOP clade</taxon>
        <taxon>Oryzoideae</taxon>
        <taxon>Oryzeae</taxon>
        <taxon>Oryzinae</taxon>
        <taxon>Oryza</taxon>
    </lineage>
</organism>
<name>J3KYN5_ORYBR</name>
<dbReference type="Gramene" id="OB01G20910.1">
    <property type="protein sequence ID" value="OB01G20910.1"/>
    <property type="gene ID" value="OB01G20910"/>
</dbReference>
<evidence type="ECO:0000256" key="2">
    <source>
        <dbReference type="SAM" id="Phobius"/>
    </source>
</evidence>
<proteinExistence type="predicted"/>